<keyword evidence="2" id="KW-1185">Reference proteome</keyword>
<evidence type="ECO:0000313" key="1">
    <source>
        <dbReference type="EMBL" id="KAK1867550.1"/>
    </source>
</evidence>
<dbReference type="EMBL" id="CM020620">
    <property type="protein sequence ID" value="KAK1867550.1"/>
    <property type="molecule type" value="Genomic_DNA"/>
</dbReference>
<name>A0ACC3CBS6_PYRYE</name>
<gene>
    <name evidence="1" type="ORF">I4F81_010056</name>
</gene>
<evidence type="ECO:0000313" key="2">
    <source>
        <dbReference type="Proteomes" id="UP000798662"/>
    </source>
</evidence>
<sequence>MTIHVDQRKAACFLLSIGPTRVLLDAGLHPARRHPADRYPAWEAIPSPTTIDVVLLSHAHLDHAGALPLLTEVVGHPGPVYASAATRDLLPPLFDDLLAGGGNGCGGGPPVLPPYTATQAAAAVAKVVATPPPGTPWSPAPGVVVVATVAGHALGALSFAITAHGRRVVYAGDLSEVLLLLDAAAGGGGVLGRVPILGGSPLGWRVNTIYRRHAGAYGSPVRRGPLAATAGSLSGSPAHPAPLVPVAATADAAAAAPAAPAVVPVVEQAASVAASAALPTAAAAIGHRCTANGGDATPPAPLRSPPTSLRCRVLHMPLSSHADERGLVRAVRAARPTAVAVVHGEPDRVDGFAARLRVRFAGLTVLTPSNGSVVVVPTPGATGKRGRSG</sequence>
<proteinExistence type="predicted"/>
<comment type="caution">
    <text evidence="1">The sequence shown here is derived from an EMBL/GenBank/DDBJ whole genome shotgun (WGS) entry which is preliminary data.</text>
</comment>
<organism evidence="1 2">
    <name type="scientific">Pyropia yezoensis</name>
    <name type="common">Susabi-nori</name>
    <name type="synonym">Porphyra yezoensis</name>
    <dbReference type="NCBI Taxonomy" id="2788"/>
    <lineage>
        <taxon>Eukaryota</taxon>
        <taxon>Rhodophyta</taxon>
        <taxon>Bangiophyceae</taxon>
        <taxon>Bangiales</taxon>
        <taxon>Bangiaceae</taxon>
        <taxon>Pyropia</taxon>
    </lineage>
</organism>
<protein>
    <submittedName>
        <fullName evidence="1">Uncharacterized protein</fullName>
    </submittedName>
</protein>
<accession>A0ACC3CBS6</accession>
<reference evidence="1" key="1">
    <citation type="submission" date="2019-11" db="EMBL/GenBank/DDBJ databases">
        <title>Nori genome reveals adaptations in red seaweeds to the harsh intertidal environment.</title>
        <authorList>
            <person name="Wang D."/>
            <person name="Mao Y."/>
        </authorList>
    </citation>
    <scope>NUCLEOTIDE SEQUENCE</scope>
    <source>
        <tissue evidence="1">Gametophyte</tissue>
    </source>
</reference>
<dbReference type="Proteomes" id="UP000798662">
    <property type="component" value="Chromosome 3"/>
</dbReference>